<dbReference type="EMBL" id="CP002160">
    <property type="protein sequence ID" value="ADL51378.1"/>
    <property type="molecule type" value="Genomic_DNA"/>
</dbReference>
<sequence>MKCYYQGCNDEGITKEHIPPRSFFPDGEKEQLLTVKSCEKHNNAKSQNDLYVLIHICMNASPSNRAREVFLNKVKPQLDFNNNALRKKLLEHAVSMENGTVKYKVDISRFDEFFTALSCGIIYKSCDCSLPLHYSISHIYPNFESNDDFKVKQIEKFIDQFYSGKPMNFINFGKPNTKNESIYTVKVFGIPEFKSSITIVHEFYGTFKVISMLTTTLDRKEL</sequence>
<dbReference type="HOGENOM" id="CLU_1288010_0_0_9"/>
<evidence type="ECO:0000313" key="1">
    <source>
        <dbReference type="EMBL" id="ADL51378.1"/>
    </source>
</evidence>
<dbReference type="OrthoDB" id="2081179at2"/>
<protein>
    <recommendedName>
        <fullName evidence="3">HNH endonuclease</fullName>
    </recommendedName>
</protein>
<evidence type="ECO:0008006" key="3">
    <source>
        <dbReference type="Google" id="ProtNLM"/>
    </source>
</evidence>
<keyword evidence="2" id="KW-1185">Reference proteome</keyword>
<organism evidence="1 2">
    <name type="scientific">Clostridium cellulovorans (strain ATCC 35296 / DSM 3052 / OCM 3 / 743B)</name>
    <dbReference type="NCBI Taxonomy" id="573061"/>
    <lineage>
        <taxon>Bacteria</taxon>
        <taxon>Bacillati</taxon>
        <taxon>Bacillota</taxon>
        <taxon>Clostridia</taxon>
        <taxon>Eubacteriales</taxon>
        <taxon>Clostridiaceae</taxon>
        <taxon>Clostridium</taxon>
    </lineage>
</organism>
<evidence type="ECO:0000313" key="2">
    <source>
        <dbReference type="Proteomes" id="UP000002730"/>
    </source>
</evidence>
<proteinExistence type="predicted"/>
<gene>
    <name evidence="1" type="ordered locus">Clocel_1632</name>
</gene>
<accession>D9SX17</accession>
<dbReference type="Proteomes" id="UP000002730">
    <property type="component" value="Chromosome"/>
</dbReference>
<dbReference type="eggNOG" id="ENOG50340QH">
    <property type="taxonomic scope" value="Bacteria"/>
</dbReference>
<dbReference type="AlphaFoldDB" id="D9SX17"/>
<reference evidence="1 2" key="1">
    <citation type="submission" date="2010-08" db="EMBL/GenBank/DDBJ databases">
        <title>Complete sequence of Clostridium cellulovorans 743B.</title>
        <authorList>
            <consortium name="US DOE Joint Genome Institute"/>
            <person name="Lucas S."/>
            <person name="Copeland A."/>
            <person name="Lapidus A."/>
            <person name="Cheng J.-F."/>
            <person name="Bruce D."/>
            <person name="Goodwin L."/>
            <person name="Pitluck S."/>
            <person name="Chertkov O."/>
            <person name="Detter J.C."/>
            <person name="Han C."/>
            <person name="Tapia R."/>
            <person name="Land M."/>
            <person name="Hauser L."/>
            <person name="Chang Y.-J."/>
            <person name="Jeffries C."/>
            <person name="Kyrpides N."/>
            <person name="Ivanova N."/>
            <person name="Mikhailova N."/>
            <person name="Hemme C.L."/>
            <person name="Woyke T."/>
        </authorList>
    </citation>
    <scope>NUCLEOTIDE SEQUENCE [LARGE SCALE GENOMIC DNA]</scope>
    <source>
        <strain evidence="2">ATCC 35296 / DSM 3052 / OCM 3 / 743B</strain>
    </source>
</reference>
<dbReference type="RefSeq" id="WP_010077412.1">
    <property type="nucleotide sequence ID" value="NC_014393.1"/>
</dbReference>
<dbReference type="KEGG" id="ccb:Clocel_1632"/>
<name>D9SX17_CLOC7</name>